<dbReference type="SUPFAM" id="SSF48452">
    <property type="entry name" value="TPR-like"/>
    <property type="match status" value="1"/>
</dbReference>
<sequence length="751" mass="84345">MVPPNLSPSRVAATMSQEAVDLKNKGNKEFAAGDFPGAVTYYSKAIELNDKEPTFFTNRAQAYIKTEAYGYAIADAGKALELNPKLVKAYYRRGLARTAILRPKEAIDDFKECVRLDPNNKDARLKLEECKKIVRQLAFFAAIEVGDEPSAAEGLDLDSMAVDADYDGVRLEKEMTQEFIDDMIERFKTGKKIHRKYVYQIILAVKQIVYDEATMVEMKIPDDVQLTVCGDTHGQYFDLMELFRRNGSPNEKHWYLFNGDFVDRGSWSTEIALLLYAYKWLRPKGFFLNRGNHETDDMNRVYGFEGECKAKYNERVFKLFSESFSALPLATLVGEKYLVLHGGLFSDDNVTLDDIRQLNRHNQRQPGQAGLMMEMLWTDPQEENGRGPSKRGVGMQFGPDITKRFCEKNGLEAVIRSHEVRMDGYEVQHDGRCITVFSAPKYCDSTENRGAYINIGPDYKLKYEQFDAVPHPDIKPMLVLPVRPDHGAEPVGALLDSQGAVRGAVAGALPRRDGRGEGAEILSRHPQPAVGAVHLEDVDGDGLAGEAQELPQRSRAVRLDLQVVELDGLRATAAAACDELQPTCCRDAATPTIDAFHYRAPHRRLARPLRPPQAIPIYEHSPSRRETMATTSNFAAPGQQRYLRACMVCSIVMTYSRFRDEGCPNCEEFLHLAGSQDQIESCTSQVFEGLITLANPAKSWVAKWQRLDGYVGGVYAIKVSGQLPDEIRQTLEDEYRIQYIPRDGTETEADA</sequence>
<keyword evidence="5" id="KW-0479">Metal-binding</keyword>
<evidence type="ECO:0000256" key="3">
    <source>
        <dbReference type="ARBA" id="ARBA00004123"/>
    </source>
</evidence>
<feature type="repeat" description="TPR" evidence="15">
    <location>
        <begin position="87"/>
        <end position="120"/>
    </location>
</feature>
<dbReference type="GO" id="GO:0046872">
    <property type="term" value="F:metal ion binding"/>
    <property type="evidence" value="ECO:0007669"/>
    <property type="project" value="UniProtKB-KW"/>
</dbReference>
<protein>
    <recommendedName>
        <fullName evidence="16">Serine/threonine-protein phosphatase</fullName>
        <ecNumber evidence="16">3.1.3.16</ecNumber>
    </recommendedName>
</protein>
<dbReference type="GO" id="GO:0004722">
    <property type="term" value="F:protein serine/threonine phosphatase activity"/>
    <property type="evidence" value="ECO:0007669"/>
    <property type="project" value="UniProtKB-EC"/>
</dbReference>
<evidence type="ECO:0000313" key="19">
    <source>
        <dbReference type="Proteomes" id="UP001163105"/>
    </source>
</evidence>
<feature type="domain" description="Serine/threonine specific protein phosphatases" evidence="17">
    <location>
        <begin position="289"/>
        <end position="294"/>
    </location>
</feature>
<evidence type="ECO:0000256" key="14">
    <source>
        <dbReference type="ARBA" id="ARBA00059747"/>
    </source>
</evidence>
<comment type="caution">
    <text evidence="18">The sequence shown here is derived from an EMBL/GenBank/DDBJ whole genome shotgun (WGS) entry which is preliminary data.</text>
</comment>
<evidence type="ECO:0000256" key="10">
    <source>
        <dbReference type="ARBA" id="ARBA00023211"/>
    </source>
</evidence>
<evidence type="ECO:0000259" key="17">
    <source>
        <dbReference type="PROSITE" id="PS00125"/>
    </source>
</evidence>
<evidence type="ECO:0000256" key="16">
    <source>
        <dbReference type="RuleBase" id="RU004273"/>
    </source>
</evidence>
<dbReference type="InterPro" id="IPR011990">
    <property type="entry name" value="TPR-like_helical_dom_sf"/>
</dbReference>
<organism evidence="18 19">
    <name type="scientific">Purpureocillium lavendulum</name>
    <dbReference type="NCBI Taxonomy" id="1247861"/>
    <lineage>
        <taxon>Eukaryota</taxon>
        <taxon>Fungi</taxon>
        <taxon>Dikarya</taxon>
        <taxon>Ascomycota</taxon>
        <taxon>Pezizomycotina</taxon>
        <taxon>Sordariomycetes</taxon>
        <taxon>Hypocreomycetidae</taxon>
        <taxon>Hypocreales</taxon>
        <taxon>Ophiocordycipitaceae</taxon>
        <taxon>Purpureocillium</taxon>
    </lineage>
</organism>
<dbReference type="Gene3D" id="3.30.40.210">
    <property type="match status" value="1"/>
</dbReference>
<dbReference type="InterPro" id="IPR051134">
    <property type="entry name" value="PPP_phosphatase"/>
</dbReference>
<evidence type="ECO:0000313" key="18">
    <source>
        <dbReference type="EMBL" id="KAJ6438655.1"/>
    </source>
</evidence>
<evidence type="ECO:0000256" key="6">
    <source>
        <dbReference type="ARBA" id="ARBA00022737"/>
    </source>
</evidence>
<comment type="catalytic activity">
    <reaction evidence="13">
        <text>O-phospho-L-threonyl-[protein] + H2O = L-threonyl-[protein] + phosphate</text>
        <dbReference type="Rhea" id="RHEA:47004"/>
        <dbReference type="Rhea" id="RHEA-COMP:11060"/>
        <dbReference type="Rhea" id="RHEA-COMP:11605"/>
        <dbReference type="ChEBI" id="CHEBI:15377"/>
        <dbReference type="ChEBI" id="CHEBI:30013"/>
        <dbReference type="ChEBI" id="CHEBI:43474"/>
        <dbReference type="ChEBI" id="CHEBI:61977"/>
        <dbReference type="EC" id="3.1.3.16"/>
    </reaction>
    <physiologicalReaction direction="left-to-right" evidence="13">
        <dbReference type="Rhea" id="RHEA:47005"/>
    </physiologicalReaction>
</comment>
<evidence type="ECO:0000256" key="2">
    <source>
        <dbReference type="ARBA" id="ARBA00001946"/>
    </source>
</evidence>
<dbReference type="AlphaFoldDB" id="A0AB34FHG1"/>
<gene>
    <name evidence="18" type="primary">PPP5C</name>
    <name evidence="18" type="ORF">O9K51_09250</name>
</gene>
<dbReference type="Gene3D" id="1.25.40.10">
    <property type="entry name" value="Tetratricopeptide repeat domain"/>
    <property type="match status" value="1"/>
</dbReference>
<dbReference type="Gene3D" id="3.60.21.10">
    <property type="match status" value="1"/>
</dbReference>
<keyword evidence="11" id="KW-0539">Nucleus</keyword>
<keyword evidence="8 15" id="KW-0802">TPR repeat</keyword>
<dbReference type="Pfam" id="PF08321">
    <property type="entry name" value="PPP5"/>
    <property type="match status" value="1"/>
</dbReference>
<dbReference type="InterPro" id="IPR019734">
    <property type="entry name" value="TPR_rpt"/>
</dbReference>
<accession>A0AB34FHG1</accession>
<evidence type="ECO:0000256" key="15">
    <source>
        <dbReference type="PROSITE-ProRule" id="PRU00339"/>
    </source>
</evidence>
<dbReference type="Pfam" id="PF13414">
    <property type="entry name" value="TPR_11"/>
    <property type="match status" value="1"/>
</dbReference>
<comment type="catalytic activity">
    <reaction evidence="12">
        <text>O-phospho-L-seryl-[protein] + H2O = L-seryl-[protein] + phosphate</text>
        <dbReference type="Rhea" id="RHEA:20629"/>
        <dbReference type="Rhea" id="RHEA-COMP:9863"/>
        <dbReference type="Rhea" id="RHEA-COMP:11604"/>
        <dbReference type="ChEBI" id="CHEBI:15377"/>
        <dbReference type="ChEBI" id="CHEBI:29999"/>
        <dbReference type="ChEBI" id="CHEBI:43474"/>
        <dbReference type="ChEBI" id="CHEBI:83421"/>
        <dbReference type="EC" id="3.1.3.16"/>
    </reaction>
    <physiologicalReaction direction="left-to-right" evidence="12">
        <dbReference type="Rhea" id="RHEA:20630"/>
    </physiologicalReaction>
</comment>
<evidence type="ECO:0000256" key="7">
    <source>
        <dbReference type="ARBA" id="ARBA00022801"/>
    </source>
</evidence>
<evidence type="ECO:0000256" key="1">
    <source>
        <dbReference type="ARBA" id="ARBA00001936"/>
    </source>
</evidence>
<dbReference type="PROSITE" id="PS50005">
    <property type="entry name" value="TPR"/>
    <property type="match status" value="1"/>
</dbReference>
<dbReference type="GO" id="GO:0005634">
    <property type="term" value="C:nucleus"/>
    <property type="evidence" value="ECO:0007669"/>
    <property type="project" value="UniProtKB-SubCell"/>
</dbReference>
<evidence type="ECO:0000256" key="9">
    <source>
        <dbReference type="ARBA" id="ARBA00023163"/>
    </source>
</evidence>
<dbReference type="PROSITE" id="PS00125">
    <property type="entry name" value="SER_THR_PHOSPHATASE"/>
    <property type="match status" value="1"/>
</dbReference>
<dbReference type="EC" id="3.1.3.16" evidence="16"/>
<evidence type="ECO:0000256" key="4">
    <source>
        <dbReference type="ARBA" id="ARBA00008786"/>
    </source>
</evidence>
<comment type="cofactor">
    <cofactor evidence="1">
        <name>Mn(2+)</name>
        <dbReference type="ChEBI" id="CHEBI:29035"/>
    </cofactor>
</comment>
<dbReference type="SUPFAM" id="SSF63393">
    <property type="entry name" value="RNA polymerase subunits"/>
    <property type="match status" value="1"/>
</dbReference>
<dbReference type="PANTHER" id="PTHR45668">
    <property type="entry name" value="SERINE/THREONINE-PROTEIN PHOSPHATASE 5-RELATED"/>
    <property type="match status" value="1"/>
</dbReference>
<dbReference type="EMBL" id="JAQHRD010000008">
    <property type="protein sequence ID" value="KAJ6438655.1"/>
    <property type="molecule type" value="Genomic_DNA"/>
</dbReference>
<dbReference type="Pfam" id="PF13181">
    <property type="entry name" value="TPR_8"/>
    <property type="match status" value="1"/>
</dbReference>
<keyword evidence="6" id="KW-0677">Repeat</keyword>
<proteinExistence type="inferred from homology"/>
<dbReference type="FunFam" id="3.60.21.10:FF:000039">
    <property type="entry name" value="Serine/threonine-protein phosphatase"/>
    <property type="match status" value="1"/>
</dbReference>
<name>A0AB34FHG1_9HYPO</name>
<keyword evidence="7 16" id="KW-0378">Hydrolase</keyword>
<comment type="subcellular location">
    <subcellularLocation>
        <location evidence="3">Nucleus</location>
    </subcellularLocation>
</comment>
<dbReference type="InterPro" id="IPR029040">
    <property type="entry name" value="RPABC4/Spt4"/>
</dbReference>
<evidence type="ECO:0000256" key="8">
    <source>
        <dbReference type="ARBA" id="ARBA00022803"/>
    </source>
</evidence>
<dbReference type="InterPro" id="IPR022800">
    <property type="entry name" value="Spt4/RpoE2_Znf"/>
</dbReference>
<keyword evidence="19" id="KW-1185">Reference proteome</keyword>
<dbReference type="SMART" id="SM01389">
    <property type="entry name" value="Spt4"/>
    <property type="match status" value="1"/>
</dbReference>
<dbReference type="SMART" id="SM00028">
    <property type="entry name" value="TPR"/>
    <property type="match status" value="3"/>
</dbReference>
<comment type="function">
    <text evidence="14">Protein phosphatase that specifically binds to and dephosphorylates the molecular chaperone Hsp90. Dephosphorylation positively regulates the Hsp90 chaperone machinery.</text>
</comment>
<dbReference type="InterPro" id="IPR038510">
    <property type="entry name" value="Spt4_sf"/>
</dbReference>
<keyword evidence="10" id="KW-0464">Manganese</keyword>
<comment type="cofactor">
    <cofactor evidence="2">
        <name>Mg(2+)</name>
        <dbReference type="ChEBI" id="CHEBI:18420"/>
    </cofactor>
</comment>
<evidence type="ECO:0000256" key="5">
    <source>
        <dbReference type="ARBA" id="ARBA00022723"/>
    </source>
</evidence>
<dbReference type="SMART" id="SM00156">
    <property type="entry name" value="PP2Ac"/>
    <property type="match status" value="1"/>
</dbReference>
<dbReference type="Pfam" id="PF00149">
    <property type="entry name" value="Metallophos"/>
    <property type="match status" value="1"/>
</dbReference>
<dbReference type="InterPro" id="IPR041753">
    <property type="entry name" value="PP5_C"/>
</dbReference>
<evidence type="ECO:0000256" key="12">
    <source>
        <dbReference type="ARBA" id="ARBA00047986"/>
    </source>
</evidence>
<dbReference type="PRINTS" id="PR00114">
    <property type="entry name" value="STPHPHTASE"/>
</dbReference>
<dbReference type="InterPro" id="IPR004843">
    <property type="entry name" value="Calcineurin-like_PHP"/>
</dbReference>
<comment type="similarity">
    <text evidence="4">Belongs to the PPP phosphatase family. PP-5 (PP-T) subfamily.</text>
</comment>
<dbReference type="PANTHER" id="PTHR45668:SF5">
    <property type="entry name" value="SERINE_THREONINE-PROTEIN PHOSPHATASE 5"/>
    <property type="match status" value="1"/>
</dbReference>
<dbReference type="InterPro" id="IPR013235">
    <property type="entry name" value="PPP_dom"/>
</dbReference>
<dbReference type="CDD" id="cd07417">
    <property type="entry name" value="MPP_PP5_C"/>
    <property type="match status" value="1"/>
</dbReference>
<reference evidence="18" key="1">
    <citation type="submission" date="2023-01" db="EMBL/GenBank/DDBJ databases">
        <title>The growth and conidiation of Purpureocillium lavendulum are regulated by nitrogen source and histone H3K14 acetylation.</title>
        <authorList>
            <person name="Tang P."/>
            <person name="Han J."/>
            <person name="Zhang C."/>
            <person name="Tang P."/>
            <person name="Qi F."/>
            <person name="Zhang K."/>
            <person name="Liang L."/>
        </authorList>
    </citation>
    <scope>NUCLEOTIDE SEQUENCE</scope>
    <source>
        <strain evidence="18">YMF1.00683</strain>
    </source>
</reference>
<dbReference type="Proteomes" id="UP001163105">
    <property type="component" value="Unassembled WGS sequence"/>
</dbReference>
<dbReference type="CDD" id="cd07973">
    <property type="entry name" value="Spt4"/>
    <property type="match status" value="1"/>
</dbReference>
<dbReference type="InterPro" id="IPR029052">
    <property type="entry name" value="Metallo-depent_PP-like"/>
</dbReference>
<dbReference type="Pfam" id="PF06093">
    <property type="entry name" value="Spt4"/>
    <property type="match status" value="1"/>
</dbReference>
<dbReference type="InterPro" id="IPR006186">
    <property type="entry name" value="Ser/Thr-sp_prot-phosphatase"/>
</dbReference>
<keyword evidence="9" id="KW-0804">Transcription</keyword>
<evidence type="ECO:0000256" key="13">
    <source>
        <dbReference type="ARBA" id="ARBA00048832"/>
    </source>
</evidence>
<dbReference type="SUPFAM" id="SSF56300">
    <property type="entry name" value="Metallo-dependent phosphatases"/>
    <property type="match status" value="1"/>
</dbReference>
<evidence type="ECO:0000256" key="11">
    <source>
        <dbReference type="ARBA" id="ARBA00023242"/>
    </source>
</evidence>